<dbReference type="GO" id="GO:0016020">
    <property type="term" value="C:membrane"/>
    <property type="evidence" value="ECO:0007669"/>
    <property type="project" value="InterPro"/>
</dbReference>
<dbReference type="Pfam" id="PF07730">
    <property type="entry name" value="HisKA_3"/>
    <property type="match status" value="1"/>
</dbReference>
<keyword evidence="7" id="KW-0067">ATP-binding</keyword>
<accession>A0A940PE98</accession>
<keyword evidence="6 11" id="KW-0418">Kinase</keyword>
<sequence length="334" mass="36781">MNDILGQISDSFFIIEQGKLIETNPAADALLRSQHFDLKKVLEVCEAQGCALHSVMDQCQNCEVKATFDPRAFSLVLGNKAGGQESFSASYTQLQEGRYVLSIRNLTPQTKSESLFQQKKLVAYVSRAHEKERKKMAQDLHDSLAQSVFSSLLETRKIKRDYQQEAGLARKLEQVEEQLVMVLDEIKTMALDLRPAALDDLGLASAMASLATRLGETTGVEIHVISSLKRSRFSEAVEITLFRVLQEALMNAIKYAKVEIIDVLLVERDERLVLEVIDQGIGFQTDSPTIQGTGMGLLHMAERVQGIGGQLTIQSTEDGTVVKAMVPIIGGGLG</sequence>
<protein>
    <recommendedName>
        <fullName evidence="2">histidine kinase</fullName>
        <ecNumber evidence="2">2.7.13.3</ecNumber>
    </recommendedName>
</protein>
<dbReference type="CDD" id="cd16917">
    <property type="entry name" value="HATPase_UhpB-NarQ-NarX-like"/>
    <property type="match status" value="1"/>
</dbReference>
<dbReference type="GO" id="GO:0000155">
    <property type="term" value="F:phosphorelay sensor kinase activity"/>
    <property type="evidence" value="ECO:0007669"/>
    <property type="project" value="InterPro"/>
</dbReference>
<evidence type="ECO:0000256" key="5">
    <source>
        <dbReference type="ARBA" id="ARBA00022741"/>
    </source>
</evidence>
<dbReference type="InterPro" id="IPR036890">
    <property type="entry name" value="HATPase_C_sf"/>
</dbReference>
<keyword evidence="3 9" id="KW-0597">Phosphoprotein</keyword>
<dbReference type="SUPFAM" id="SSF55874">
    <property type="entry name" value="ATPase domain of HSP90 chaperone/DNA topoisomerase II/histidine kinase"/>
    <property type="match status" value="1"/>
</dbReference>
<evidence type="ECO:0000256" key="6">
    <source>
        <dbReference type="ARBA" id="ARBA00022777"/>
    </source>
</evidence>
<dbReference type="PIRSF" id="PIRSF037432">
    <property type="entry name" value="STHK_NreB"/>
    <property type="match status" value="1"/>
</dbReference>
<dbReference type="Proteomes" id="UP000674938">
    <property type="component" value="Unassembled WGS sequence"/>
</dbReference>
<dbReference type="GO" id="GO:0046983">
    <property type="term" value="F:protein dimerization activity"/>
    <property type="evidence" value="ECO:0007669"/>
    <property type="project" value="InterPro"/>
</dbReference>
<dbReference type="InterPro" id="IPR017203">
    <property type="entry name" value="Sig_transdc_His_kinase_NreB"/>
</dbReference>
<organism evidence="11 12">
    <name type="scientific">Vagococcus allomyrinae</name>
    <dbReference type="NCBI Taxonomy" id="2794353"/>
    <lineage>
        <taxon>Bacteria</taxon>
        <taxon>Bacillati</taxon>
        <taxon>Bacillota</taxon>
        <taxon>Bacilli</taxon>
        <taxon>Lactobacillales</taxon>
        <taxon>Enterococcaceae</taxon>
        <taxon>Vagococcus</taxon>
    </lineage>
</organism>
<reference evidence="11" key="1">
    <citation type="submission" date="2020-12" db="EMBL/GenBank/DDBJ databases">
        <title>Vagococcus allomyrinae sp. nov. and Enterococcus lavae sp. nov., isolated from the larvae of Allomyrina dichotoma.</title>
        <authorList>
            <person name="Lee S.D."/>
        </authorList>
    </citation>
    <scope>NUCLEOTIDE SEQUENCE</scope>
    <source>
        <strain evidence="11">BWB3-3</strain>
    </source>
</reference>
<dbReference type="EMBL" id="JAEEGA010000013">
    <property type="protein sequence ID" value="MBP1042992.1"/>
    <property type="molecule type" value="Genomic_DNA"/>
</dbReference>
<evidence type="ECO:0000256" key="8">
    <source>
        <dbReference type="ARBA" id="ARBA00023012"/>
    </source>
</evidence>
<evidence type="ECO:0000259" key="10">
    <source>
        <dbReference type="PROSITE" id="PS50109"/>
    </source>
</evidence>
<evidence type="ECO:0000256" key="9">
    <source>
        <dbReference type="PIRSR" id="PIRSR037432-51"/>
    </source>
</evidence>
<dbReference type="Gene3D" id="1.20.5.1930">
    <property type="match status" value="1"/>
</dbReference>
<keyword evidence="4" id="KW-0808">Transferase</keyword>
<dbReference type="GO" id="GO:0005524">
    <property type="term" value="F:ATP binding"/>
    <property type="evidence" value="ECO:0007669"/>
    <property type="project" value="UniProtKB-KW"/>
</dbReference>
<evidence type="ECO:0000256" key="4">
    <source>
        <dbReference type="ARBA" id="ARBA00022679"/>
    </source>
</evidence>
<dbReference type="GO" id="GO:0005737">
    <property type="term" value="C:cytoplasm"/>
    <property type="evidence" value="ECO:0007669"/>
    <property type="project" value="InterPro"/>
</dbReference>
<dbReference type="AlphaFoldDB" id="A0A940PE98"/>
<dbReference type="SMART" id="SM00387">
    <property type="entry name" value="HATPase_c"/>
    <property type="match status" value="1"/>
</dbReference>
<keyword evidence="12" id="KW-1185">Reference proteome</keyword>
<dbReference type="Pfam" id="PF02518">
    <property type="entry name" value="HATPase_c"/>
    <property type="match status" value="1"/>
</dbReference>
<evidence type="ECO:0000256" key="2">
    <source>
        <dbReference type="ARBA" id="ARBA00012438"/>
    </source>
</evidence>
<dbReference type="InterPro" id="IPR011712">
    <property type="entry name" value="Sig_transdc_His_kin_sub3_dim/P"/>
</dbReference>
<feature type="modified residue" description="Phosphohistidine; by autocatalysis" evidence="9">
    <location>
        <position position="141"/>
    </location>
</feature>
<gene>
    <name evidence="11" type="ORF">I6N95_18415</name>
</gene>
<dbReference type="Gene3D" id="3.30.565.10">
    <property type="entry name" value="Histidine kinase-like ATPase, C-terminal domain"/>
    <property type="match status" value="1"/>
</dbReference>
<dbReference type="RefSeq" id="WP_209530800.1">
    <property type="nucleotide sequence ID" value="NZ_JAEEGA010000013.1"/>
</dbReference>
<keyword evidence="5" id="KW-0547">Nucleotide-binding</keyword>
<proteinExistence type="predicted"/>
<dbReference type="PANTHER" id="PTHR24421:SF10">
    <property type="entry name" value="NITRATE_NITRITE SENSOR PROTEIN NARQ"/>
    <property type="match status" value="1"/>
</dbReference>
<name>A0A940PE98_9ENTE</name>
<keyword evidence="8" id="KW-0902">Two-component regulatory system</keyword>
<evidence type="ECO:0000313" key="11">
    <source>
        <dbReference type="EMBL" id="MBP1042992.1"/>
    </source>
</evidence>
<dbReference type="PROSITE" id="PS50109">
    <property type="entry name" value="HIS_KIN"/>
    <property type="match status" value="1"/>
</dbReference>
<comment type="caution">
    <text evidence="11">The sequence shown here is derived from an EMBL/GenBank/DDBJ whole genome shotgun (WGS) entry which is preliminary data.</text>
</comment>
<evidence type="ECO:0000256" key="1">
    <source>
        <dbReference type="ARBA" id="ARBA00000085"/>
    </source>
</evidence>
<comment type="catalytic activity">
    <reaction evidence="1">
        <text>ATP + protein L-histidine = ADP + protein N-phospho-L-histidine.</text>
        <dbReference type="EC" id="2.7.13.3"/>
    </reaction>
</comment>
<comment type="PTM">
    <text evidence="9">Autophosphorylated.</text>
</comment>
<evidence type="ECO:0000313" key="12">
    <source>
        <dbReference type="Proteomes" id="UP000674938"/>
    </source>
</evidence>
<dbReference type="GO" id="GO:0005506">
    <property type="term" value="F:iron ion binding"/>
    <property type="evidence" value="ECO:0007669"/>
    <property type="project" value="InterPro"/>
</dbReference>
<dbReference type="InterPro" id="IPR003594">
    <property type="entry name" value="HATPase_dom"/>
</dbReference>
<dbReference type="EC" id="2.7.13.3" evidence="2"/>
<evidence type="ECO:0000256" key="7">
    <source>
        <dbReference type="ARBA" id="ARBA00022840"/>
    </source>
</evidence>
<dbReference type="InterPro" id="IPR050482">
    <property type="entry name" value="Sensor_HK_TwoCompSys"/>
</dbReference>
<feature type="domain" description="Histidine kinase" evidence="10">
    <location>
        <begin position="135"/>
        <end position="330"/>
    </location>
</feature>
<dbReference type="PANTHER" id="PTHR24421">
    <property type="entry name" value="NITRATE/NITRITE SENSOR PROTEIN NARX-RELATED"/>
    <property type="match status" value="1"/>
</dbReference>
<evidence type="ECO:0000256" key="3">
    <source>
        <dbReference type="ARBA" id="ARBA00022553"/>
    </source>
</evidence>
<dbReference type="InterPro" id="IPR005467">
    <property type="entry name" value="His_kinase_dom"/>
</dbReference>